<gene>
    <name evidence="1" type="ORF">BEMITA_LOCUS529</name>
</gene>
<proteinExistence type="predicted"/>
<keyword evidence="2" id="KW-1185">Reference proteome</keyword>
<name>A0A9P0C6P8_BEMTA</name>
<dbReference type="EMBL" id="OU963862">
    <property type="protein sequence ID" value="CAH0753160.1"/>
    <property type="molecule type" value="Genomic_DNA"/>
</dbReference>
<protein>
    <submittedName>
        <fullName evidence="1">Uncharacterized protein</fullName>
    </submittedName>
</protein>
<dbReference type="AlphaFoldDB" id="A0A9P0C6P8"/>
<organism evidence="1 2">
    <name type="scientific">Bemisia tabaci</name>
    <name type="common">Sweetpotato whitefly</name>
    <name type="synonym">Aleurodes tabaci</name>
    <dbReference type="NCBI Taxonomy" id="7038"/>
    <lineage>
        <taxon>Eukaryota</taxon>
        <taxon>Metazoa</taxon>
        <taxon>Ecdysozoa</taxon>
        <taxon>Arthropoda</taxon>
        <taxon>Hexapoda</taxon>
        <taxon>Insecta</taxon>
        <taxon>Pterygota</taxon>
        <taxon>Neoptera</taxon>
        <taxon>Paraneoptera</taxon>
        <taxon>Hemiptera</taxon>
        <taxon>Sternorrhyncha</taxon>
        <taxon>Aleyrodoidea</taxon>
        <taxon>Aleyrodidae</taxon>
        <taxon>Aleyrodinae</taxon>
        <taxon>Bemisia</taxon>
    </lineage>
</organism>
<evidence type="ECO:0000313" key="2">
    <source>
        <dbReference type="Proteomes" id="UP001152759"/>
    </source>
</evidence>
<dbReference type="Proteomes" id="UP001152759">
    <property type="component" value="Chromosome 1"/>
</dbReference>
<sequence>MSAQSLWDSLPLRMSSFHSKNCTANSDDGRIHPGPRRHVVNTGSHSHSSGNPFLTAVRLALNECGLINECDTYDESLIAEYNNFDPERSLELLLERFSDGGAVQSPTAFIDEMKTLVSWSNEGLKPEEVIHLEKKYGIQELGTNKNSLTYSRLRFLFPNFIGLTSDGVYGENKFIPQMFGAPEFGGLIPSVCFTRVCRDEIIAVHLCCLRLVYPQTSLKLHHLFLKKRIDGGLLSDEKRRRFLSGREIIKPDGKPTEKFRRVHATMCRLYSDIIAEIKQVEQMNGFTL</sequence>
<evidence type="ECO:0000313" key="1">
    <source>
        <dbReference type="EMBL" id="CAH0753160.1"/>
    </source>
</evidence>
<reference evidence="1" key="1">
    <citation type="submission" date="2021-12" db="EMBL/GenBank/DDBJ databases">
        <authorList>
            <person name="King R."/>
        </authorList>
    </citation>
    <scope>NUCLEOTIDE SEQUENCE</scope>
</reference>
<accession>A0A9P0C6P8</accession>